<name>A0A8K0QUM6_9PLEO</name>
<dbReference type="EMBL" id="JAGMVJ010000025">
    <property type="protein sequence ID" value="KAH7071041.1"/>
    <property type="molecule type" value="Genomic_DNA"/>
</dbReference>
<dbReference type="GO" id="GO:0005524">
    <property type="term" value="F:ATP binding"/>
    <property type="evidence" value="ECO:0007669"/>
    <property type="project" value="UniProtKB-UniRule"/>
</dbReference>
<feature type="domain" description="Protein kinase" evidence="7">
    <location>
        <begin position="233"/>
        <end position="545"/>
    </location>
</feature>
<accession>A0A8K0QUM6</accession>
<dbReference type="OrthoDB" id="4062651at2759"/>
<dbReference type="GO" id="GO:0110031">
    <property type="term" value="P:negative regulation of G2/MI transition of meiotic cell cycle"/>
    <property type="evidence" value="ECO:0007669"/>
    <property type="project" value="TreeGrafter"/>
</dbReference>
<keyword evidence="1" id="KW-0808">Transferase</keyword>
<gene>
    <name evidence="8" type="ORF">FB567DRAFT_598300</name>
</gene>
<dbReference type="Proteomes" id="UP000813461">
    <property type="component" value="Unassembled WGS sequence"/>
</dbReference>
<dbReference type="InterPro" id="IPR011009">
    <property type="entry name" value="Kinase-like_dom_sf"/>
</dbReference>
<evidence type="ECO:0000256" key="1">
    <source>
        <dbReference type="ARBA" id="ARBA00022679"/>
    </source>
</evidence>
<dbReference type="Gene3D" id="1.10.510.10">
    <property type="entry name" value="Transferase(Phosphotransferase) domain 1"/>
    <property type="match status" value="1"/>
</dbReference>
<dbReference type="InterPro" id="IPR000719">
    <property type="entry name" value="Prot_kinase_dom"/>
</dbReference>
<keyword evidence="2 5" id="KW-0547">Nucleotide-binding</keyword>
<dbReference type="GO" id="GO:0005634">
    <property type="term" value="C:nucleus"/>
    <property type="evidence" value="ECO:0007669"/>
    <property type="project" value="TreeGrafter"/>
</dbReference>
<dbReference type="Gene3D" id="3.30.200.20">
    <property type="entry name" value="Phosphorylase Kinase, domain 1"/>
    <property type="match status" value="1"/>
</dbReference>
<dbReference type="PROSITE" id="PS00107">
    <property type="entry name" value="PROTEIN_KINASE_ATP"/>
    <property type="match status" value="1"/>
</dbReference>
<feature type="binding site" evidence="5">
    <location>
        <position position="260"/>
    </location>
    <ligand>
        <name>ATP</name>
        <dbReference type="ChEBI" id="CHEBI:30616"/>
    </ligand>
</feature>
<feature type="compositionally biased region" description="Polar residues" evidence="6">
    <location>
        <begin position="85"/>
        <end position="95"/>
    </location>
</feature>
<dbReference type="GO" id="GO:0005737">
    <property type="term" value="C:cytoplasm"/>
    <property type="evidence" value="ECO:0007669"/>
    <property type="project" value="TreeGrafter"/>
</dbReference>
<feature type="region of interest" description="Disordered" evidence="6">
    <location>
        <begin position="1"/>
        <end position="20"/>
    </location>
</feature>
<evidence type="ECO:0000259" key="7">
    <source>
        <dbReference type="PROSITE" id="PS50011"/>
    </source>
</evidence>
<organism evidence="8 9">
    <name type="scientific">Paraphoma chrysanthemicola</name>
    <dbReference type="NCBI Taxonomy" id="798071"/>
    <lineage>
        <taxon>Eukaryota</taxon>
        <taxon>Fungi</taxon>
        <taxon>Dikarya</taxon>
        <taxon>Ascomycota</taxon>
        <taxon>Pezizomycotina</taxon>
        <taxon>Dothideomycetes</taxon>
        <taxon>Pleosporomycetidae</taxon>
        <taxon>Pleosporales</taxon>
        <taxon>Pleosporineae</taxon>
        <taxon>Phaeosphaeriaceae</taxon>
        <taxon>Paraphoma</taxon>
    </lineage>
</organism>
<keyword evidence="3 8" id="KW-0418">Kinase</keyword>
<sequence length="674" mass="76489">MKTKVEESSSENDLSGGVSLPHELPSRLVYDYLPGEALWDHFTTPTEVPRSDVGYELVSQLYGATKDLRTIHYAFDEGLQDLTSTEDAAGTSTPHTSHRGATNREAKNFYEAELLRESHPYSIESLQHATQPWCGFLFRQLADFNTEIYPRSVTRTAQDSVYFTAAQTITIFHSAAGPISSRGNTLDRQSEYTNLLRSSGVKPTDHSLEQNWSGRGQHVEFKANELALLHEIIETQDTLGRGQSAVVHSVRCRRILLARKTVYTDKHFTKRQAAQEVAHLDRLKHSHVVRLIGTYTWKKELSILMYPVADYNLAGFLDVLKTHSVESNIWTAMLSSCRGFFACLSNAIEHIHERLTKHMDIKPQNILVRTDWQYRGAARNAHVSKVYISDFGISKSYHSLDAVETDSDTAFTRKYAAPEVVRQDKRGLAADIFSLGCVFLEIFATLESIGTEPLLRSRVHREVHVGDATGSTMLHRLEAELSSHHDTSYGHHIEALHEIFGFQPAGASATQVPDDSPLRTILSMIDRVPTRRPTAQQLIQQYPARACCKAGPDILEALKQDGDNRFEEDISLPEDLDTRTVDSQAQLERERQSYVMQEGPNFMHEPLQYERPLFDSYEEYDRSLTEILGACGSQFGFEYDPRYNFLVDKLGQAEFDPDSHAIYQDEYGYREQWI</sequence>
<dbReference type="GO" id="GO:0004672">
    <property type="term" value="F:protein kinase activity"/>
    <property type="evidence" value="ECO:0007669"/>
    <property type="project" value="InterPro"/>
</dbReference>
<evidence type="ECO:0000313" key="9">
    <source>
        <dbReference type="Proteomes" id="UP000813461"/>
    </source>
</evidence>
<evidence type="ECO:0000256" key="4">
    <source>
        <dbReference type="ARBA" id="ARBA00022840"/>
    </source>
</evidence>
<dbReference type="SMART" id="SM00220">
    <property type="entry name" value="S_TKc"/>
    <property type="match status" value="1"/>
</dbReference>
<evidence type="ECO:0000256" key="6">
    <source>
        <dbReference type="SAM" id="MobiDB-lite"/>
    </source>
</evidence>
<reference evidence="8" key="1">
    <citation type="journal article" date="2021" name="Nat. Commun.">
        <title>Genetic determinants of endophytism in the Arabidopsis root mycobiome.</title>
        <authorList>
            <person name="Mesny F."/>
            <person name="Miyauchi S."/>
            <person name="Thiergart T."/>
            <person name="Pickel B."/>
            <person name="Atanasova L."/>
            <person name="Karlsson M."/>
            <person name="Huettel B."/>
            <person name="Barry K.W."/>
            <person name="Haridas S."/>
            <person name="Chen C."/>
            <person name="Bauer D."/>
            <person name="Andreopoulos W."/>
            <person name="Pangilinan J."/>
            <person name="LaButti K."/>
            <person name="Riley R."/>
            <person name="Lipzen A."/>
            <person name="Clum A."/>
            <person name="Drula E."/>
            <person name="Henrissat B."/>
            <person name="Kohler A."/>
            <person name="Grigoriev I.V."/>
            <person name="Martin F.M."/>
            <person name="Hacquard S."/>
        </authorList>
    </citation>
    <scope>NUCLEOTIDE SEQUENCE</scope>
    <source>
        <strain evidence="8">MPI-SDFR-AT-0120</strain>
    </source>
</reference>
<dbReference type="PANTHER" id="PTHR11042">
    <property type="entry name" value="EUKARYOTIC TRANSLATION INITIATION FACTOR 2-ALPHA KINASE EIF2-ALPHA KINASE -RELATED"/>
    <property type="match status" value="1"/>
</dbReference>
<evidence type="ECO:0000313" key="8">
    <source>
        <dbReference type="EMBL" id="KAH7071041.1"/>
    </source>
</evidence>
<dbReference type="CDD" id="cd00180">
    <property type="entry name" value="PKc"/>
    <property type="match status" value="1"/>
</dbReference>
<protein>
    <submittedName>
        <fullName evidence="8">Kinase-like domain-containing protein</fullName>
    </submittedName>
</protein>
<dbReference type="InterPro" id="IPR017441">
    <property type="entry name" value="Protein_kinase_ATP_BS"/>
</dbReference>
<evidence type="ECO:0000256" key="5">
    <source>
        <dbReference type="PROSITE-ProRule" id="PRU10141"/>
    </source>
</evidence>
<dbReference type="SUPFAM" id="SSF56112">
    <property type="entry name" value="Protein kinase-like (PK-like)"/>
    <property type="match status" value="1"/>
</dbReference>
<keyword evidence="4 5" id="KW-0067">ATP-binding</keyword>
<feature type="region of interest" description="Disordered" evidence="6">
    <location>
        <begin position="85"/>
        <end position="104"/>
    </location>
</feature>
<dbReference type="Pfam" id="PF00069">
    <property type="entry name" value="Pkinase"/>
    <property type="match status" value="1"/>
</dbReference>
<dbReference type="InterPro" id="IPR050339">
    <property type="entry name" value="CC_SR_Kinase"/>
</dbReference>
<dbReference type="PANTHER" id="PTHR11042:SF190">
    <property type="entry name" value="MITOSIS INHIBITOR PROTEIN KINASE MIK1"/>
    <property type="match status" value="1"/>
</dbReference>
<keyword evidence="9" id="KW-1185">Reference proteome</keyword>
<evidence type="ECO:0000256" key="2">
    <source>
        <dbReference type="ARBA" id="ARBA00022741"/>
    </source>
</evidence>
<dbReference type="AlphaFoldDB" id="A0A8K0QUM6"/>
<dbReference type="PROSITE" id="PS50011">
    <property type="entry name" value="PROTEIN_KINASE_DOM"/>
    <property type="match status" value="1"/>
</dbReference>
<evidence type="ECO:0000256" key="3">
    <source>
        <dbReference type="ARBA" id="ARBA00022777"/>
    </source>
</evidence>
<comment type="caution">
    <text evidence="8">The sequence shown here is derived from an EMBL/GenBank/DDBJ whole genome shotgun (WGS) entry which is preliminary data.</text>
</comment>
<proteinExistence type="predicted"/>